<dbReference type="WBParaSite" id="TCLT_0000300201-mRNA-1">
    <property type="protein sequence ID" value="TCLT_0000300201-mRNA-1"/>
    <property type="gene ID" value="TCLT_0000300201"/>
</dbReference>
<feature type="domain" description="Histone H2A C-terminal" evidence="7">
    <location>
        <begin position="85"/>
        <end position="102"/>
    </location>
</feature>
<dbReference type="PANTHER" id="PTHR23430">
    <property type="entry name" value="HISTONE H2A"/>
    <property type="match status" value="1"/>
</dbReference>
<evidence type="ECO:0000256" key="5">
    <source>
        <dbReference type="RuleBase" id="RU003767"/>
    </source>
</evidence>
<dbReference type="GO" id="GO:0000786">
    <property type="term" value="C:nucleosome"/>
    <property type="evidence" value="ECO:0007669"/>
    <property type="project" value="UniProtKB-KW"/>
</dbReference>
<dbReference type="Pfam" id="PF00125">
    <property type="entry name" value="Histone"/>
    <property type="match status" value="1"/>
</dbReference>
<dbReference type="SUPFAM" id="SSF47113">
    <property type="entry name" value="Histone-fold"/>
    <property type="match status" value="1"/>
</dbReference>
<comment type="subcellular location">
    <subcellularLocation>
        <location evidence="1">Chromosome</location>
    </subcellularLocation>
    <subcellularLocation>
        <location evidence="5">Nucleus</location>
    </subcellularLocation>
</comment>
<keyword evidence="5" id="KW-0539">Nucleus</keyword>
<evidence type="ECO:0000313" key="9">
    <source>
        <dbReference type="Proteomes" id="UP000276776"/>
    </source>
</evidence>
<organism evidence="10">
    <name type="scientific">Thelazia callipaeda</name>
    <name type="common">Oriental eyeworm</name>
    <name type="synonym">Parasitic nematode</name>
    <dbReference type="NCBI Taxonomy" id="103827"/>
    <lineage>
        <taxon>Eukaryota</taxon>
        <taxon>Metazoa</taxon>
        <taxon>Ecdysozoa</taxon>
        <taxon>Nematoda</taxon>
        <taxon>Chromadorea</taxon>
        <taxon>Rhabditida</taxon>
        <taxon>Spirurina</taxon>
        <taxon>Spiruromorpha</taxon>
        <taxon>Thelazioidea</taxon>
        <taxon>Thelaziidae</taxon>
        <taxon>Thelazia</taxon>
    </lineage>
</organism>
<dbReference type="InterPro" id="IPR007125">
    <property type="entry name" value="H2A/H2B/H3"/>
</dbReference>
<proteinExistence type="inferred from homology"/>
<evidence type="ECO:0000313" key="8">
    <source>
        <dbReference type="EMBL" id="VDM99249.1"/>
    </source>
</evidence>
<dbReference type="CDD" id="cd00074">
    <property type="entry name" value="HFD_H2A"/>
    <property type="match status" value="1"/>
</dbReference>
<keyword evidence="3" id="KW-1017">Isopeptide bond</keyword>
<name>A0A0N5CS02_THECL</name>
<protein>
    <recommendedName>
        <fullName evidence="5">Histone H2A</fullName>
    </recommendedName>
</protein>
<keyword evidence="9" id="KW-1185">Reference proteome</keyword>
<dbReference type="Proteomes" id="UP000276776">
    <property type="component" value="Unassembled WGS sequence"/>
</dbReference>
<dbReference type="Gene3D" id="1.10.20.10">
    <property type="entry name" value="Histone, subunit A"/>
    <property type="match status" value="1"/>
</dbReference>
<dbReference type="EMBL" id="UYYF01000880">
    <property type="protein sequence ID" value="VDM99249.1"/>
    <property type="molecule type" value="Genomic_DNA"/>
</dbReference>
<dbReference type="GO" id="GO:0030527">
    <property type="term" value="F:structural constituent of chromatin"/>
    <property type="evidence" value="ECO:0007669"/>
    <property type="project" value="InterPro"/>
</dbReference>
<sequence length="107" mass="11882">MSVRGRRRARSSRAVSNYAVRRVRRMLRESTHAGHVSSGVPVYLAAILECLTKELLERAANVALNNRDTSIDLRHLQLAARHDQELNALLAGVTISQDGVLPTEEQP</sequence>
<reference evidence="10" key="1">
    <citation type="submission" date="2017-02" db="UniProtKB">
        <authorList>
            <consortium name="WormBaseParasite"/>
        </authorList>
    </citation>
    <scope>IDENTIFICATION</scope>
</reference>
<dbReference type="Pfam" id="PF16211">
    <property type="entry name" value="Histone_H2A_C"/>
    <property type="match status" value="1"/>
</dbReference>
<dbReference type="InterPro" id="IPR002119">
    <property type="entry name" value="Histone_H2A"/>
</dbReference>
<dbReference type="STRING" id="103827.A0A0N5CS02"/>
<dbReference type="InterPro" id="IPR032454">
    <property type="entry name" value="Histone_H2A_C"/>
</dbReference>
<feature type="domain" description="Core Histone H2A/H2B/H3" evidence="6">
    <location>
        <begin position="9"/>
        <end position="81"/>
    </location>
</feature>
<dbReference type="PRINTS" id="PR00620">
    <property type="entry name" value="HISTONEH2A"/>
</dbReference>
<evidence type="ECO:0000256" key="4">
    <source>
        <dbReference type="ARBA" id="ARBA00023269"/>
    </source>
</evidence>
<evidence type="ECO:0000256" key="1">
    <source>
        <dbReference type="ARBA" id="ARBA00004286"/>
    </source>
</evidence>
<gene>
    <name evidence="8" type="ORF">TCLT_LOCUS3003</name>
</gene>
<dbReference type="OrthoDB" id="5918422at2759"/>
<evidence type="ECO:0000313" key="10">
    <source>
        <dbReference type="WBParaSite" id="TCLT_0000300201-mRNA-1"/>
    </source>
</evidence>
<comment type="subunit">
    <text evidence="5">The nucleosome is a histone octamer containing two molecules each of H2A, H2B, H3 and H4 assembled in one H3-H4 heterotetramer and two H2A-H2B heterodimers. The octamer wraps approximately 147 bp of DNA.</text>
</comment>
<evidence type="ECO:0000259" key="6">
    <source>
        <dbReference type="Pfam" id="PF00125"/>
    </source>
</evidence>
<reference evidence="8 9" key="2">
    <citation type="submission" date="2018-11" db="EMBL/GenBank/DDBJ databases">
        <authorList>
            <consortium name="Pathogen Informatics"/>
        </authorList>
    </citation>
    <scope>NUCLEOTIDE SEQUENCE [LARGE SCALE GENOMIC DNA]</scope>
</reference>
<evidence type="ECO:0000256" key="2">
    <source>
        <dbReference type="ARBA" id="ARBA00022454"/>
    </source>
</evidence>
<dbReference type="InterPro" id="IPR009072">
    <property type="entry name" value="Histone-fold"/>
</dbReference>
<evidence type="ECO:0000259" key="7">
    <source>
        <dbReference type="Pfam" id="PF16211"/>
    </source>
</evidence>
<dbReference type="GO" id="GO:0003677">
    <property type="term" value="F:DNA binding"/>
    <property type="evidence" value="ECO:0007669"/>
    <property type="project" value="UniProtKB-KW"/>
</dbReference>
<dbReference type="GO" id="GO:0005634">
    <property type="term" value="C:nucleus"/>
    <property type="evidence" value="ECO:0007669"/>
    <property type="project" value="UniProtKB-SubCell"/>
</dbReference>
<dbReference type="SMART" id="SM00414">
    <property type="entry name" value="H2A"/>
    <property type="match status" value="1"/>
</dbReference>
<keyword evidence="2 5" id="KW-0158">Chromosome</keyword>
<keyword evidence="4 5" id="KW-0544">Nucleosome core</keyword>
<comment type="similarity">
    <text evidence="5">Belongs to the histone H2A family.</text>
</comment>
<evidence type="ECO:0000256" key="3">
    <source>
        <dbReference type="ARBA" id="ARBA00022499"/>
    </source>
</evidence>
<keyword evidence="5" id="KW-0238">DNA-binding</keyword>
<dbReference type="AlphaFoldDB" id="A0A0N5CS02"/>
<accession>A0A0N5CS02</accession>
<dbReference type="GO" id="GO:0046982">
    <property type="term" value="F:protein heterodimerization activity"/>
    <property type="evidence" value="ECO:0007669"/>
    <property type="project" value="InterPro"/>
</dbReference>